<dbReference type="InParanoid" id="D6X2E4"/>
<dbReference type="HOGENOM" id="CLU_2530409_0_0_1"/>
<dbReference type="EMBL" id="KQ971371">
    <property type="protein sequence ID" value="EFA10256.1"/>
    <property type="molecule type" value="Genomic_DNA"/>
</dbReference>
<protein>
    <submittedName>
        <fullName evidence="2">Uncharacterized protein</fullName>
    </submittedName>
</protein>
<sequence length="84" mass="9456">MSAKNSPVRDSANYNKTIFLLSVFVRACIKTTTKRSRRRLDNGFNFKPAGPRRPGAAPPRLRRRGGCGKIITLRLCRVQTPMNP</sequence>
<name>D6X2E4_TRICA</name>
<evidence type="ECO:0000313" key="2">
    <source>
        <dbReference type="EMBL" id="EFA10256.1"/>
    </source>
</evidence>
<reference evidence="2 3" key="1">
    <citation type="journal article" date="2008" name="Nature">
        <title>The genome of the model beetle and pest Tribolium castaneum.</title>
        <authorList>
            <consortium name="Tribolium Genome Sequencing Consortium"/>
            <person name="Richards S."/>
            <person name="Gibbs R.A."/>
            <person name="Weinstock G.M."/>
            <person name="Brown S.J."/>
            <person name="Denell R."/>
            <person name="Beeman R.W."/>
            <person name="Gibbs R."/>
            <person name="Beeman R.W."/>
            <person name="Brown S.J."/>
            <person name="Bucher G."/>
            <person name="Friedrich M."/>
            <person name="Grimmelikhuijzen C.J."/>
            <person name="Klingler M."/>
            <person name="Lorenzen M."/>
            <person name="Richards S."/>
            <person name="Roth S."/>
            <person name="Schroder R."/>
            <person name="Tautz D."/>
            <person name="Zdobnov E.M."/>
            <person name="Muzny D."/>
            <person name="Gibbs R.A."/>
            <person name="Weinstock G.M."/>
            <person name="Attaway T."/>
            <person name="Bell S."/>
            <person name="Buhay C.J."/>
            <person name="Chandrabose M.N."/>
            <person name="Chavez D."/>
            <person name="Clerk-Blankenburg K.P."/>
            <person name="Cree A."/>
            <person name="Dao M."/>
            <person name="Davis C."/>
            <person name="Chacko J."/>
            <person name="Dinh H."/>
            <person name="Dugan-Rocha S."/>
            <person name="Fowler G."/>
            <person name="Garner T.T."/>
            <person name="Garnes J."/>
            <person name="Gnirke A."/>
            <person name="Hawes A."/>
            <person name="Hernandez J."/>
            <person name="Hines S."/>
            <person name="Holder M."/>
            <person name="Hume J."/>
            <person name="Jhangiani S.N."/>
            <person name="Joshi V."/>
            <person name="Khan Z.M."/>
            <person name="Jackson L."/>
            <person name="Kovar C."/>
            <person name="Kowis A."/>
            <person name="Lee S."/>
            <person name="Lewis L.R."/>
            <person name="Margolis J."/>
            <person name="Morgan M."/>
            <person name="Nazareth L.V."/>
            <person name="Nguyen N."/>
            <person name="Okwuonu G."/>
            <person name="Parker D."/>
            <person name="Richards S."/>
            <person name="Ruiz S.J."/>
            <person name="Santibanez J."/>
            <person name="Savard J."/>
            <person name="Scherer S.E."/>
            <person name="Schneider B."/>
            <person name="Sodergren E."/>
            <person name="Tautz D."/>
            <person name="Vattahil S."/>
            <person name="Villasana D."/>
            <person name="White C.S."/>
            <person name="Wright R."/>
            <person name="Park Y."/>
            <person name="Beeman R.W."/>
            <person name="Lord J."/>
            <person name="Oppert B."/>
            <person name="Lorenzen M."/>
            <person name="Brown S."/>
            <person name="Wang L."/>
            <person name="Savard J."/>
            <person name="Tautz D."/>
            <person name="Richards S."/>
            <person name="Weinstock G."/>
            <person name="Gibbs R.A."/>
            <person name="Liu Y."/>
            <person name="Worley K."/>
            <person name="Weinstock G."/>
            <person name="Elsik C.G."/>
            <person name="Reese J.T."/>
            <person name="Elhaik E."/>
            <person name="Landan G."/>
            <person name="Graur D."/>
            <person name="Arensburger P."/>
            <person name="Atkinson P."/>
            <person name="Beeman R.W."/>
            <person name="Beidler J."/>
            <person name="Brown S.J."/>
            <person name="Demuth J.P."/>
            <person name="Drury D.W."/>
            <person name="Du Y.Z."/>
            <person name="Fujiwara H."/>
            <person name="Lorenzen M."/>
            <person name="Maselli V."/>
            <person name="Osanai M."/>
            <person name="Park Y."/>
            <person name="Robertson H.M."/>
            <person name="Tu Z."/>
            <person name="Wang J.J."/>
            <person name="Wang S."/>
            <person name="Richards S."/>
            <person name="Song H."/>
            <person name="Zhang L."/>
            <person name="Sodergren E."/>
            <person name="Werner D."/>
            <person name="Stanke M."/>
            <person name="Morgenstern B."/>
            <person name="Solovyev V."/>
            <person name="Kosarev P."/>
            <person name="Brown G."/>
            <person name="Chen H.C."/>
            <person name="Ermolaeva O."/>
            <person name="Hlavina W."/>
            <person name="Kapustin Y."/>
            <person name="Kiryutin B."/>
            <person name="Kitts P."/>
            <person name="Maglott D."/>
            <person name="Pruitt K."/>
            <person name="Sapojnikov V."/>
            <person name="Souvorov A."/>
            <person name="Mackey A.J."/>
            <person name="Waterhouse R.M."/>
            <person name="Wyder S."/>
            <person name="Zdobnov E.M."/>
            <person name="Zdobnov E.M."/>
            <person name="Wyder S."/>
            <person name="Kriventseva E.V."/>
            <person name="Kadowaki T."/>
            <person name="Bork P."/>
            <person name="Aranda M."/>
            <person name="Bao R."/>
            <person name="Beermann A."/>
            <person name="Berns N."/>
            <person name="Bolognesi R."/>
            <person name="Bonneton F."/>
            <person name="Bopp D."/>
            <person name="Brown S.J."/>
            <person name="Bucher G."/>
            <person name="Butts T."/>
            <person name="Chaumot A."/>
            <person name="Denell R.E."/>
            <person name="Ferrier D.E."/>
            <person name="Friedrich M."/>
            <person name="Gordon C.M."/>
            <person name="Jindra M."/>
            <person name="Klingler M."/>
            <person name="Lan Q."/>
            <person name="Lattorff H.M."/>
            <person name="Laudet V."/>
            <person name="von Levetsow C."/>
            <person name="Liu Z."/>
            <person name="Lutz R."/>
            <person name="Lynch J.A."/>
            <person name="da Fonseca R.N."/>
            <person name="Posnien N."/>
            <person name="Reuter R."/>
            <person name="Roth S."/>
            <person name="Savard J."/>
            <person name="Schinko J.B."/>
            <person name="Schmitt C."/>
            <person name="Schoppmeier M."/>
            <person name="Schroder R."/>
            <person name="Shippy T.D."/>
            <person name="Simonnet F."/>
            <person name="Marques-Souza H."/>
            <person name="Tautz D."/>
            <person name="Tomoyasu Y."/>
            <person name="Trauner J."/>
            <person name="Van der Zee M."/>
            <person name="Vervoort M."/>
            <person name="Wittkopp N."/>
            <person name="Wimmer E.A."/>
            <person name="Yang X."/>
            <person name="Jones A.K."/>
            <person name="Sattelle D.B."/>
            <person name="Ebert P.R."/>
            <person name="Nelson D."/>
            <person name="Scott J.G."/>
            <person name="Beeman R.W."/>
            <person name="Muthukrishnan S."/>
            <person name="Kramer K.J."/>
            <person name="Arakane Y."/>
            <person name="Beeman R.W."/>
            <person name="Zhu Q."/>
            <person name="Hogenkamp D."/>
            <person name="Dixit R."/>
            <person name="Oppert B."/>
            <person name="Jiang H."/>
            <person name="Zou Z."/>
            <person name="Marshall J."/>
            <person name="Elpidina E."/>
            <person name="Vinokurov K."/>
            <person name="Oppert C."/>
            <person name="Zou Z."/>
            <person name="Evans J."/>
            <person name="Lu Z."/>
            <person name="Zhao P."/>
            <person name="Sumathipala N."/>
            <person name="Altincicek B."/>
            <person name="Vilcinskas A."/>
            <person name="Williams M."/>
            <person name="Hultmark D."/>
            <person name="Hetru C."/>
            <person name="Jiang H."/>
            <person name="Grimmelikhuijzen C.J."/>
            <person name="Hauser F."/>
            <person name="Cazzamali G."/>
            <person name="Williamson M."/>
            <person name="Park Y."/>
            <person name="Li B."/>
            <person name="Tanaka Y."/>
            <person name="Predel R."/>
            <person name="Neupert S."/>
            <person name="Schachtner J."/>
            <person name="Verleyen P."/>
            <person name="Raible F."/>
            <person name="Bork P."/>
            <person name="Friedrich M."/>
            <person name="Walden K.K."/>
            <person name="Robertson H.M."/>
            <person name="Angeli S."/>
            <person name="Foret S."/>
            <person name="Bucher G."/>
            <person name="Schuetz S."/>
            <person name="Maleszka R."/>
            <person name="Wimmer E.A."/>
            <person name="Beeman R.W."/>
            <person name="Lorenzen M."/>
            <person name="Tomoyasu Y."/>
            <person name="Miller S.C."/>
            <person name="Grossmann D."/>
            <person name="Bucher G."/>
        </authorList>
    </citation>
    <scope>NUCLEOTIDE SEQUENCE [LARGE SCALE GENOMIC DNA]</scope>
    <source>
        <strain evidence="2 3">Georgia GA2</strain>
    </source>
</reference>
<gene>
    <name evidence="2" type="primary">GLEAN_12456</name>
    <name evidence="2" type="ORF">TcasGA2_TC012456</name>
</gene>
<reference evidence="2 3" key="2">
    <citation type="journal article" date="2010" name="Nucleic Acids Res.">
        <title>BeetleBase in 2010: revisions to provide comprehensive genomic information for Tribolium castaneum.</title>
        <authorList>
            <person name="Kim H.S."/>
            <person name="Murphy T."/>
            <person name="Xia J."/>
            <person name="Caragea D."/>
            <person name="Park Y."/>
            <person name="Beeman R.W."/>
            <person name="Lorenzen M.D."/>
            <person name="Butcher S."/>
            <person name="Manak J.R."/>
            <person name="Brown S.J."/>
        </authorList>
    </citation>
    <scope>NUCLEOTIDE SEQUENCE [LARGE SCALE GENOMIC DNA]</scope>
    <source>
        <strain evidence="2 3">Georgia GA2</strain>
    </source>
</reference>
<accession>D6X2E4</accession>
<keyword evidence="3" id="KW-1185">Reference proteome</keyword>
<evidence type="ECO:0000256" key="1">
    <source>
        <dbReference type="SAM" id="MobiDB-lite"/>
    </source>
</evidence>
<proteinExistence type="predicted"/>
<organism evidence="2 3">
    <name type="scientific">Tribolium castaneum</name>
    <name type="common">Red flour beetle</name>
    <dbReference type="NCBI Taxonomy" id="7070"/>
    <lineage>
        <taxon>Eukaryota</taxon>
        <taxon>Metazoa</taxon>
        <taxon>Ecdysozoa</taxon>
        <taxon>Arthropoda</taxon>
        <taxon>Hexapoda</taxon>
        <taxon>Insecta</taxon>
        <taxon>Pterygota</taxon>
        <taxon>Neoptera</taxon>
        <taxon>Endopterygota</taxon>
        <taxon>Coleoptera</taxon>
        <taxon>Polyphaga</taxon>
        <taxon>Cucujiformia</taxon>
        <taxon>Tenebrionidae</taxon>
        <taxon>Tenebrionidae incertae sedis</taxon>
        <taxon>Tribolium</taxon>
    </lineage>
</organism>
<evidence type="ECO:0000313" key="3">
    <source>
        <dbReference type="Proteomes" id="UP000007266"/>
    </source>
</evidence>
<dbReference type="Proteomes" id="UP000007266">
    <property type="component" value="Linkage group 9"/>
</dbReference>
<feature type="compositionally biased region" description="Low complexity" evidence="1">
    <location>
        <begin position="48"/>
        <end position="59"/>
    </location>
</feature>
<feature type="region of interest" description="Disordered" evidence="1">
    <location>
        <begin position="39"/>
        <end position="63"/>
    </location>
</feature>
<dbReference type="AlphaFoldDB" id="D6X2E4"/>